<feature type="binding site" evidence="15">
    <location>
        <position position="252"/>
    </location>
    <ligand>
        <name>Ca(2+)</name>
        <dbReference type="ChEBI" id="CHEBI:29108"/>
        <label>2</label>
    </ligand>
</feature>
<reference evidence="20" key="1">
    <citation type="submission" date="2023-03" db="EMBL/GenBank/DDBJ databases">
        <title>Massive genome expansion in bonnet fungi (Mycena s.s.) driven by repeated elements and novel gene families across ecological guilds.</title>
        <authorList>
            <consortium name="Lawrence Berkeley National Laboratory"/>
            <person name="Harder C.B."/>
            <person name="Miyauchi S."/>
            <person name="Viragh M."/>
            <person name="Kuo A."/>
            <person name="Thoen E."/>
            <person name="Andreopoulos B."/>
            <person name="Lu D."/>
            <person name="Skrede I."/>
            <person name="Drula E."/>
            <person name="Henrissat B."/>
            <person name="Morin E."/>
            <person name="Kohler A."/>
            <person name="Barry K."/>
            <person name="LaButti K."/>
            <person name="Morin E."/>
            <person name="Salamov A."/>
            <person name="Lipzen A."/>
            <person name="Mereny Z."/>
            <person name="Hegedus B."/>
            <person name="Baldrian P."/>
            <person name="Stursova M."/>
            <person name="Weitz H."/>
            <person name="Taylor A."/>
            <person name="Grigoriev I.V."/>
            <person name="Nagy L.G."/>
            <person name="Martin F."/>
            <person name="Kauserud H."/>
        </authorList>
    </citation>
    <scope>NUCLEOTIDE SEQUENCE</scope>
    <source>
        <strain evidence="20">CBHHK182m</strain>
    </source>
</reference>
<keyword evidence="11" id="KW-0119">Carbohydrate metabolism</keyword>
<dbReference type="PIRSF" id="PIRSF001024">
    <property type="entry name" value="Alph-amyl_fung"/>
    <property type="match status" value="1"/>
</dbReference>
<accession>A0AAD7ILQ3</accession>
<keyword evidence="12" id="KW-0326">Glycosidase</keyword>
<dbReference type="EMBL" id="JARKIB010000081">
    <property type="protein sequence ID" value="KAJ7746020.1"/>
    <property type="molecule type" value="Genomic_DNA"/>
</dbReference>
<keyword evidence="5 15" id="KW-0479">Metal-binding</keyword>
<evidence type="ECO:0000256" key="2">
    <source>
        <dbReference type="ARBA" id="ARBA00001913"/>
    </source>
</evidence>
<dbReference type="FunFam" id="3.20.20.80:FF:000120">
    <property type="entry name" value="Alpha-amylase A"/>
    <property type="match status" value="1"/>
</dbReference>
<dbReference type="InterPro" id="IPR013780">
    <property type="entry name" value="Glyco_hydro_b"/>
</dbReference>
<proteinExistence type="inferred from homology"/>
<keyword evidence="8 15" id="KW-0106">Calcium</keyword>
<evidence type="ECO:0000256" key="14">
    <source>
        <dbReference type="PIRSR" id="PIRSR001024-2"/>
    </source>
</evidence>
<evidence type="ECO:0000256" key="7">
    <source>
        <dbReference type="ARBA" id="ARBA00022801"/>
    </source>
</evidence>
<keyword evidence="6 18" id="KW-0732">Signal</keyword>
<feature type="binding site" evidence="15">
    <location>
        <position position="184"/>
    </location>
    <ligand>
        <name>Ca(2+)</name>
        <dbReference type="ChEBI" id="CHEBI:29108"/>
        <label>1</label>
    </ligand>
</feature>
<evidence type="ECO:0000313" key="21">
    <source>
        <dbReference type="Proteomes" id="UP001215598"/>
    </source>
</evidence>
<dbReference type="SMART" id="SM00642">
    <property type="entry name" value="Aamy"/>
    <property type="match status" value="1"/>
</dbReference>
<feature type="disulfide bond" evidence="16">
    <location>
        <begin position="172"/>
        <end position="186"/>
    </location>
</feature>
<evidence type="ECO:0000259" key="19">
    <source>
        <dbReference type="SMART" id="SM00642"/>
    </source>
</evidence>
<feature type="binding site" evidence="15">
    <location>
        <position position="135"/>
    </location>
    <ligand>
        <name>Ca(2+)</name>
        <dbReference type="ChEBI" id="CHEBI:29108"/>
        <label>1</label>
    </ligand>
</feature>
<keyword evidence="9 16" id="KW-1015">Disulfide bond</keyword>
<evidence type="ECO:0000256" key="18">
    <source>
        <dbReference type="SAM" id="SignalP"/>
    </source>
</evidence>
<feature type="chain" id="PRO_5042185926" description="alpha-amylase" evidence="18">
    <location>
        <begin position="17"/>
        <end position="544"/>
    </location>
</feature>
<feature type="binding site" evidence="17">
    <location>
        <position position="372"/>
    </location>
    <ligand>
        <name>substrate</name>
    </ligand>
</feature>
<feature type="binding site" evidence="15">
    <location>
        <position position="197"/>
    </location>
    <ligand>
        <name>Ca(2+)</name>
        <dbReference type="ChEBI" id="CHEBI:29108"/>
        <label>1</label>
    </ligand>
</feature>
<dbReference type="Gene3D" id="2.60.40.1180">
    <property type="entry name" value="Golgi alpha-mannosidase II"/>
    <property type="match status" value="1"/>
</dbReference>
<evidence type="ECO:0000256" key="15">
    <source>
        <dbReference type="PIRSR" id="PIRSR001024-3"/>
    </source>
</evidence>
<comment type="caution">
    <text evidence="20">The sequence shown here is derived from an EMBL/GenBank/DDBJ whole genome shotgun (WGS) entry which is preliminary data.</text>
</comment>
<protein>
    <recommendedName>
        <fullName evidence="4">alpha-amylase</fullName>
        <ecNumber evidence="4">3.2.1.1</ecNumber>
    </recommendedName>
</protein>
<evidence type="ECO:0000256" key="11">
    <source>
        <dbReference type="ARBA" id="ARBA00023277"/>
    </source>
</evidence>
<evidence type="ECO:0000256" key="9">
    <source>
        <dbReference type="ARBA" id="ARBA00023157"/>
    </source>
</evidence>
<feature type="binding site" evidence="17">
    <location>
        <position position="324"/>
    </location>
    <ligand>
        <name>substrate</name>
    </ligand>
</feature>
<evidence type="ECO:0000256" key="8">
    <source>
        <dbReference type="ARBA" id="ARBA00022837"/>
    </source>
</evidence>
<feature type="signal peptide" evidence="18">
    <location>
        <begin position="1"/>
        <end position="16"/>
    </location>
</feature>
<keyword evidence="10" id="KW-0325">Glycoprotein</keyword>
<feature type="disulfide bond" evidence="16">
    <location>
        <begin position="45"/>
        <end position="53"/>
    </location>
</feature>
<evidence type="ECO:0000256" key="10">
    <source>
        <dbReference type="ARBA" id="ARBA00023180"/>
    </source>
</evidence>
<dbReference type="Gene3D" id="3.20.20.80">
    <property type="entry name" value="Glycosidases"/>
    <property type="match status" value="1"/>
</dbReference>
<evidence type="ECO:0000256" key="5">
    <source>
        <dbReference type="ARBA" id="ARBA00022723"/>
    </source>
</evidence>
<sequence>MLLPILALLLVSPALAASADDWSKRSIYQLVTDRFAPSNDSAIPCDTSRRTYCGGSWAGIIDHLDYIQQMGFDAIWISPVAQNADDTAYGAGYHGYWSTNLDALNPHFGTDADLKALSAALHARAMYLMLDVVVNHYAGVPTNTTVSPVNLFTLDYTKLLPLGTQDDFHAQCFIGDSNDQAVLEQCWLGDEKLPLPDVNTEDPKVVGTLNAWIKRIVSEYGADGIRIDTVKHIRRAFWPDFVKSAGVFALGEILTTDPAYTASYLGAVDGVFDYPRYYQTVTAFGSTSGNLSALQASPSLPSMAPPVSAPGRKLLTAAFLENHDQPRFPSYASTDEALTRNAMASVFVGDGMPVLYYGQEQGYAGGADPGNREALWLSGYETNKPMVAHVKALNAARKLAIAKNSAFLNTPATWLQQSNPSALMLSKPPLLTLLTNVGANLSAAQTTWRIPAGMYKVNATLVDVLACEAVVVDGAGEDGVTEVKSEGGMPRVLVSAGMLSRKGDGACPALAGAGGSSGARGTGTGRLARGLAMLGTVVGVVGLL</sequence>
<comment type="cofactor">
    <cofactor evidence="2">
        <name>Ca(2+)</name>
        <dbReference type="ChEBI" id="CHEBI:29108"/>
    </cofactor>
</comment>
<dbReference type="PANTHER" id="PTHR10357">
    <property type="entry name" value="ALPHA-AMYLASE FAMILY MEMBER"/>
    <property type="match status" value="1"/>
</dbReference>
<feature type="binding site" evidence="17">
    <location>
        <position position="226"/>
    </location>
    <ligand>
        <name>substrate</name>
    </ligand>
</feature>
<dbReference type="CDD" id="cd11319">
    <property type="entry name" value="AmyAc_euk_AmyA"/>
    <property type="match status" value="1"/>
</dbReference>
<dbReference type="PANTHER" id="PTHR10357:SF215">
    <property type="entry name" value="ALPHA-AMYLASE 1"/>
    <property type="match status" value="1"/>
</dbReference>
<dbReference type="InterPro" id="IPR006047">
    <property type="entry name" value="GH13_cat_dom"/>
</dbReference>
<dbReference type="SUPFAM" id="SSF51445">
    <property type="entry name" value="(Trans)glycosidases"/>
    <property type="match status" value="1"/>
</dbReference>
<evidence type="ECO:0000256" key="13">
    <source>
        <dbReference type="PIRSR" id="PIRSR001024-1"/>
    </source>
</evidence>
<evidence type="ECO:0000256" key="1">
    <source>
        <dbReference type="ARBA" id="ARBA00000548"/>
    </source>
</evidence>
<organism evidence="20 21">
    <name type="scientific">Mycena metata</name>
    <dbReference type="NCBI Taxonomy" id="1033252"/>
    <lineage>
        <taxon>Eukaryota</taxon>
        <taxon>Fungi</taxon>
        <taxon>Dikarya</taxon>
        <taxon>Basidiomycota</taxon>
        <taxon>Agaricomycotina</taxon>
        <taxon>Agaricomycetes</taxon>
        <taxon>Agaricomycetidae</taxon>
        <taxon>Agaricales</taxon>
        <taxon>Marasmiineae</taxon>
        <taxon>Mycenaceae</taxon>
        <taxon>Mycena</taxon>
    </lineage>
</organism>
<evidence type="ECO:0000256" key="6">
    <source>
        <dbReference type="ARBA" id="ARBA00022729"/>
    </source>
</evidence>
<keyword evidence="21" id="KW-1185">Reference proteome</keyword>
<feature type="active site" description="Nucleophile" evidence="13">
    <location>
        <position position="228"/>
    </location>
</feature>
<dbReference type="GO" id="GO:0004556">
    <property type="term" value="F:alpha-amylase activity"/>
    <property type="evidence" value="ECO:0007669"/>
    <property type="project" value="UniProtKB-EC"/>
</dbReference>
<comment type="similarity">
    <text evidence="3">Belongs to the glycosyl hydrolase 13 family.</text>
</comment>
<evidence type="ECO:0000256" key="3">
    <source>
        <dbReference type="ARBA" id="ARBA00008061"/>
    </source>
</evidence>
<dbReference type="SUPFAM" id="SSF51011">
    <property type="entry name" value="Glycosyl hydrolase domain"/>
    <property type="match status" value="1"/>
</dbReference>
<dbReference type="InterPro" id="IPR013777">
    <property type="entry name" value="A-amylase-like"/>
</dbReference>
<name>A0AAD7ILQ3_9AGAR</name>
<feature type="binding site" evidence="15">
    <location>
        <position position="232"/>
    </location>
    <ligand>
        <name>Ca(2+)</name>
        <dbReference type="ChEBI" id="CHEBI:29108"/>
        <label>1</label>
    </ligand>
</feature>
<feature type="binding site" evidence="17">
    <location>
        <position position="97"/>
    </location>
    <ligand>
        <name>substrate</name>
    </ligand>
</feature>
<evidence type="ECO:0000256" key="4">
    <source>
        <dbReference type="ARBA" id="ARBA00012595"/>
    </source>
</evidence>
<dbReference type="InterPro" id="IPR015340">
    <property type="entry name" value="A_amylase_C_dom"/>
</dbReference>
<gene>
    <name evidence="20" type="ORF">B0H16DRAFT_1855363</name>
</gene>
<feature type="binding site" evidence="15">
    <location>
        <position position="228"/>
    </location>
    <ligand>
        <name>Ca(2+)</name>
        <dbReference type="ChEBI" id="CHEBI:29108"/>
        <label>2</label>
    </ligand>
</feature>
<evidence type="ECO:0000256" key="17">
    <source>
        <dbReference type="PIRSR" id="PIRSR001024-5"/>
    </source>
</evidence>
<keyword evidence="7 20" id="KW-0378">Hydrolase</keyword>
<dbReference type="GO" id="GO:0005509">
    <property type="term" value="F:calcium ion binding"/>
    <property type="evidence" value="ECO:0007669"/>
    <property type="project" value="InterPro"/>
</dbReference>
<dbReference type="Pfam" id="PF00128">
    <property type="entry name" value="Alpha-amylase"/>
    <property type="match status" value="1"/>
</dbReference>
<dbReference type="Proteomes" id="UP001215598">
    <property type="component" value="Unassembled WGS sequence"/>
</dbReference>
<feature type="active site" description="Proton donor" evidence="13">
    <location>
        <position position="252"/>
    </location>
</feature>
<evidence type="ECO:0000256" key="12">
    <source>
        <dbReference type="ARBA" id="ARBA00023295"/>
    </source>
</evidence>
<dbReference type="Pfam" id="PF09260">
    <property type="entry name" value="A_amylase_dom_C"/>
    <property type="match status" value="1"/>
</dbReference>
<comment type="catalytic activity">
    <reaction evidence="1">
        <text>Endohydrolysis of (1-&gt;4)-alpha-D-glucosidic linkages in polysaccharides containing three or more (1-&gt;4)-alpha-linked D-glucose units.</text>
        <dbReference type="EC" id="3.2.1.1"/>
    </reaction>
</comment>
<feature type="binding site" evidence="17">
    <location>
        <position position="136"/>
    </location>
    <ligand>
        <name>substrate</name>
    </ligand>
</feature>
<feature type="domain" description="Glycosyl hydrolase family 13 catalytic" evidence="19">
    <location>
        <begin position="29"/>
        <end position="397"/>
    </location>
</feature>
<dbReference type="GO" id="GO:0016052">
    <property type="term" value="P:carbohydrate catabolic process"/>
    <property type="evidence" value="ECO:0007669"/>
    <property type="project" value="InterPro"/>
</dbReference>
<evidence type="ECO:0000313" key="20">
    <source>
        <dbReference type="EMBL" id="KAJ7746020.1"/>
    </source>
</evidence>
<evidence type="ECO:0000256" key="16">
    <source>
        <dbReference type="PIRSR" id="PIRSR001024-4"/>
    </source>
</evidence>
<dbReference type="EC" id="3.2.1.1" evidence="4"/>
<feature type="site" description="Transition state stabilizer" evidence="14">
    <location>
        <position position="324"/>
    </location>
</feature>
<dbReference type="AlphaFoldDB" id="A0AAD7ILQ3"/>
<dbReference type="InterPro" id="IPR017853">
    <property type="entry name" value="GH"/>
</dbReference>